<evidence type="ECO:0000256" key="1">
    <source>
        <dbReference type="ARBA" id="ARBA00001971"/>
    </source>
</evidence>
<keyword evidence="6" id="KW-0560">Oxidoreductase</keyword>
<dbReference type="PROSITE" id="PS00086">
    <property type="entry name" value="CYTOCHROME_P450"/>
    <property type="match status" value="1"/>
</dbReference>
<keyword evidence="4 6" id="KW-0479">Metal-binding</keyword>
<dbReference type="Pfam" id="PF00067">
    <property type="entry name" value="p450"/>
    <property type="match status" value="1"/>
</dbReference>
<dbReference type="Gene3D" id="1.10.630.10">
    <property type="entry name" value="Cytochrome P450"/>
    <property type="match status" value="1"/>
</dbReference>
<keyword evidence="7" id="KW-0472">Membrane</keyword>
<dbReference type="PANTHER" id="PTHR24305">
    <property type="entry name" value="CYTOCHROME P450"/>
    <property type="match status" value="1"/>
</dbReference>
<keyword evidence="7" id="KW-1133">Transmembrane helix</keyword>
<dbReference type="InterPro" id="IPR050121">
    <property type="entry name" value="Cytochrome_P450_monoxygenase"/>
</dbReference>
<evidence type="ECO:0000313" key="8">
    <source>
        <dbReference type="EMBL" id="KAL2272470.1"/>
    </source>
</evidence>
<reference evidence="8 9" key="1">
    <citation type="submission" date="2024-03" db="EMBL/GenBank/DDBJ databases">
        <title>A high-quality draft genome sequence of Diaporthe vaccinii, a causative agent of upright dieback and viscid rot disease in cranberry plants.</title>
        <authorList>
            <person name="Sarrasin M."/>
            <person name="Lang B.F."/>
            <person name="Burger G."/>
        </authorList>
    </citation>
    <scope>NUCLEOTIDE SEQUENCE [LARGE SCALE GENOMIC DNA]</scope>
    <source>
        <strain evidence="8 9">IS7</strain>
    </source>
</reference>
<keyword evidence="3 6" id="KW-0349">Heme</keyword>
<dbReference type="EMBL" id="JBAWTH010000232">
    <property type="protein sequence ID" value="KAL2272470.1"/>
    <property type="molecule type" value="Genomic_DNA"/>
</dbReference>
<evidence type="ECO:0008006" key="10">
    <source>
        <dbReference type="Google" id="ProtNLM"/>
    </source>
</evidence>
<dbReference type="PANTHER" id="PTHR24305:SF210">
    <property type="entry name" value="CYTOCHROME P450 MONOOXYGENASE ASQL-RELATED"/>
    <property type="match status" value="1"/>
</dbReference>
<dbReference type="InterPro" id="IPR017972">
    <property type="entry name" value="Cyt_P450_CS"/>
</dbReference>
<dbReference type="InterPro" id="IPR036396">
    <property type="entry name" value="Cyt_P450_sf"/>
</dbReference>
<dbReference type="InterPro" id="IPR002401">
    <property type="entry name" value="Cyt_P450_E_grp-I"/>
</dbReference>
<dbReference type="Proteomes" id="UP001600888">
    <property type="component" value="Unassembled WGS sequence"/>
</dbReference>
<name>A0ABR4DQ87_9PEZI</name>
<keyword evidence="9" id="KW-1185">Reference proteome</keyword>
<dbReference type="PRINTS" id="PR00463">
    <property type="entry name" value="EP450I"/>
</dbReference>
<dbReference type="SUPFAM" id="SSF48264">
    <property type="entry name" value="Cytochrome P450"/>
    <property type="match status" value="1"/>
</dbReference>
<sequence length="519" mass="58919">MELAIQGHGNLIVLHSLLTGAFIIIVLFLVHFIYNVFFHPLADYPGPLFWRGSNIPKMISQVQGTLHFRMLEHHKQYGTVVRLAPGELTYTTGTAAKEIYGNRSGRKLMSPQSSLGANEKKMFGATSFLWLEDHKEHARHRKIIGQMFSDASLKAQESLVLRFADLLMQRFRETAVRGEVIDMWAWFNYYTFDIIGDLVFGEPFGCVEQGQFHPWISFIFSNLTNMMYTQMITTMGYLGNIFQGMVPQRVVAEAFTHAQFTCDKVDRRLARKEVRPDLISRIWHKIGVPGGLSRQELYADSQIMIMAGSETSATLLAVTLYYLLRCPHKLAQLRDELLEAFASEGDISFSAVSRLSYLEAVTKESLRIHPPLPAGINRVVPCDGAVIENRFVPSGTVLQVPSWAAFHLEENFKNAWDFVPERWLDNQGCPNRYEGDNHDVFNPFSLGQRSCLGTSLAYMESKICIAKLLLNFDPELMEDSKDWNKQKVHLLYEKKPLNVRLTEVKKTPKAGAPSISSLS</sequence>
<evidence type="ECO:0000256" key="2">
    <source>
        <dbReference type="ARBA" id="ARBA00010617"/>
    </source>
</evidence>
<accession>A0ABR4DQ87</accession>
<dbReference type="InterPro" id="IPR001128">
    <property type="entry name" value="Cyt_P450"/>
</dbReference>
<gene>
    <name evidence="8" type="ORF">FJTKL_06536</name>
</gene>
<keyword evidence="6" id="KW-0503">Monooxygenase</keyword>
<evidence type="ECO:0000256" key="4">
    <source>
        <dbReference type="ARBA" id="ARBA00022723"/>
    </source>
</evidence>
<evidence type="ECO:0000256" key="6">
    <source>
        <dbReference type="RuleBase" id="RU000461"/>
    </source>
</evidence>
<evidence type="ECO:0000256" key="7">
    <source>
        <dbReference type="SAM" id="Phobius"/>
    </source>
</evidence>
<evidence type="ECO:0000256" key="5">
    <source>
        <dbReference type="ARBA" id="ARBA00023004"/>
    </source>
</evidence>
<dbReference type="CDD" id="cd11058">
    <property type="entry name" value="CYP60B-like"/>
    <property type="match status" value="1"/>
</dbReference>
<dbReference type="PRINTS" id="PR00385">
    <property type="entry name" value="P450"/>
</dbReference>
<evidence type="ECO:0000313" key="9">
    <source>
        <dbReference type="Proteomes" id="UP001600888"/>
    </source>
</evidence>
<keyword evidence="7" id="KW-0812">Transmembrane</keyword>
<organism evidence="8 9">
    <name type="scientific">Diaporthe vaccinii</name>
    <dbReference type="NCBI Taxonomy" id="105482"/>
    <lineage>
        <taxon>Eukaryota</taxon>
        <taxon>Fungi</taxon>
        <taxon>Dikarya</taxon>
        <taxon>Ascomycota</taxon>
        <taxon>Pezizomycotina</taxon>
        <taxon>Sordariomycetes</taxon>
        <taxon>Sordariomycetidae</taxon>
        <taxon>Diaporthales</taxon>
        <taxon>Diaporthaceae</taxon>
        <taxon>Diaporthe</taxon>
        <taxon>Diaporthe eres species complex</taxon>
    </lineage>
</organism>
<comment type="caution">
    <text evidence="8">The sequence shown here is derived from an EMBL/GenBank/DDBJ whole genome shotgun (WGS) entry which is preliminary data.</text>
</comment>
<comment type="similarity">
    <text evidence="2 6">Belongs to the cytochrome P450 family.</text>
</comment>
<keyword evidence="5 6" id="KW-0408">Iron</keyword>
<evidence type="ECO:0000256" key="3">
    <source>
        <dbReference type="ARBA" id="ARBA00022617"/>
    </source>
</evidence>
<protein>
    <recommendedName>
        <fullName evidence="10">Isotrichodermin C-15 hydroxylase</fullName>
    </recommendedName>
</protein>
<feature type="transmembrane region" description="Helical" evidence="7">
    <location>
        <begin position="12"/>
        <end position="34"/>
    </location>
</feature>
<proteinExistence type="inferred from homology"/>
<comment type="cofactor">
    <cofactor evidence="1">
        <name>heme</name>
        <dbReference type="ChEBI" id="CHEBI:30413"/>
    </cofactor>
</comment>